<dbReference type="GO" id="GO:0002161">
    <property type="term" value="F:aminoacyl-tRNA deacylase activity"/>
    <property type="evidence" value="ECO:0007669"/>
    <property type="project" value="InterPro"/>
</dbReference>
<sequence length="161" mass="18139">MAKKQEKTNVMRILDQKKIEYSHYAYDNTKLNAEEVANALNQEVGKVFKTLVTVGKSKEHYVFVVPANKELDLKKAAKVAKEKSIEMIHQKELLPLTGYIHGGCSPIGMKKQFKTFIHKTANDYDTIYFSAGRVGNQVELPLSSLQKVIPVEVADIIKDNS</sequence>
<dbReference type="AlphaFoldDB" id="A0A4P8Y093"/>
<proteinExistence type="inferred from homology"/>
<dbReference type="GO" id="GO:0006412">
    <property type="term" value="P:translation"/>
    <property type="evidence" value="ECO:0007669"/>
    <property type="project" value="UniProtKB-KW"/>
</dbReference>
<keyword evidence="3 4" id="KW-0456">Lyase</keyword>
<dbReference type="CDD" id="cd00002">
    <property type="entry name" value="YbaK_deacylase"/>
    <property type="match status" value="1"/>
</dbReference>
<protein>
    <recommendedName>
        <fullName evidence="4">Cys-tRNA(Pro)/Cys-tRNA(Cys) deacylase</fullName>
        <ecNumber evidence="4">4.2.-.-</ecNumber>
    </recommendedName>
</protein>
<dbReference type="Pfam" id="PF04073">
    <property type="entry name" value="tRNA_edit"/>
    <property type="match status" value="1"/>
</dbReference>
<keyword evidence="2 4" id="KW-0648">Protein biosynthesis</keyword>
<evidence type="ECO:0000256" key="3">
    <source>
        <dbReference type="ARBA" id="ARBA00023239"/>
    </source>
</evidence>
<organism evidence="6 7">
    <name type="scientific">Ruminococcus bovis</name>
    <dbReference type="NCBI Taxonomy" id="2564099"/>
    <lineage>
        <taxon>Bacteria</taxon>
        <taxon>Bacillati</taxon>
        <taxon>Bacillota</taxon>
        <taxon>Clostridia</taxon>
        <taxon>Eubacteriales</taxon>
        <taxon>Oscillospiraceae</taxon>
        <taxon>Ruminococcus</taxon>
    </lineage>
</organism>
<reference evidence="6 7" key="1">
    <citation type="submission" date="2019-04" db="EMBL/GenBank/DDBJ databases">
        <authorList>
            <person name="Embree M."/>
            <person name="Gaffney J.R."/>
        </authorList>
    </citation>
    <scope>NUCLEOTIDE SEQUENCE [LARGE SCALE GENOMIC DNA]</scope>
    <source>
        <strain evidence="6 7">JE7A12</strain>
    </source>
</reference>
<evidence type="ECO:0000259" key="5">
    <source>
        <dbReference type="Pfam" id="PF04073"/>
    </source>
</evidence>
<dbReference type="InterPro" id="IPR007214">
    <property type="entry name" value="YbaK/aa-tRNA-synth-assoc-dom"/>
</dbReference>
<accession>A0A4P8Y093</accession>
<evidence type="ECO:0000313" key="7">
    <source>
        <dbReference type="Proteomes" id="UP000301475"/>
    </source>
</evidence>
<dbReference type="PIRSF" id="PIRSF006181">
    <property type="entry name" value="EbsC_YbaK"/>
    <property type="match status" value="1"/>
</dbReference>
<evidence type="ECO:0000256" key="1">
    <source>
        <dbReference type="ARBA" id="ARBA00009798"/>
    </source>
</evidence>
<dbReference type="GO" id="GO:0016829">
    <property type="term" value="F:lyase activity"/>
    <property type="evidence" value="ECO:0007669"/>
    <property type="project" value="UniProtKB-KW"/>
</dbReference>
<dbReference type="Gene3D" id="3.90.960.10">
    <property type="entry name" value="YbaK/aminoacyl-tRNA synthetase-associated domain"/>
    <property type="match status" value="1"/>
</dbReference>
<dbReference type="KEGG" id="ruj:E5Z56_11440"/>
<dbReference type="Proteomes" id="UP000301475">
    <property type="component" value="Chromosome"/>
</dbReference>
<evidence type="ECO:0000256" key="4">
    <source>
        <dbReference type="PIRNR" id="PIRNR006181"/>
    </source>
</evidence>
<keyword evidence="7" id="KW-1185">Reference proteome</keyword>
<dbReference type="RefSeq" id="WP_022506115.1">
    <property type="nucleotide sequence ID" value="NZ_CP039381.1"/>
</dbReference>
<dbReference type="OrthoDB" id="9809296at2"/>
<name>A0A4P8Y093_9FIRM</name>
<dbReference type="PANTHER" id="PTHR30411:SF0">
    <property type="entry name" value="CYS-TRNA(PRO)_CYS-TRNA(CYS) DEACYLASE YBAK"/>
    <property type="match status" value="1"/>
</dbReference>
<gene>
    <name evidence="6" type="primary">ybaK</name>
    <name evidence="6" type="ORF">E5Z56_11440</name>
</gene>
<feature type="domain" description="YbaK/aminoacyl-tRNA synthetase-associated" evidence="5">
    <location>
        <begin position="32"/>
        <end position="147"/>
    </location>
</feature>
<dbReference type="SUPFAM" id="SSF55826">
    <property type="entry name" value="YbaK/ProRS associated domain"/>
    <property type="match status" value="1"/>
</dbReference>
<dbReference type="PANTHER" id="PTHR30411">
    <property type="entry name" value="CYTOPLASMIC PROTEIN"/>
    <property type="match status" value="1"/>
</dbReference>
<dbReference type="NCBIfam" id="TIGR00011">
    <property type="entry name" value="YbaK_EbsC"/>
    <property type="match status" value="1"/>
</dbReference>
<evidence type="ECO:0000313" key="6">
    <source>
        <dbReference type="EMBL" id="QCT07929.1"/>
    </source>
</evidence>
<dbReference type="InterPro" id="IPR036754">
    <property type="entry name" value="YbaK/aa-tRNA-synt-asso_dom_sf"/>
</dbReference>
<dbReference type="EC" id="4.2.-.-" evidence="4"/>
<dbReference type="EMBL" id="CP039381">
    <property type="protein sequence ID" value="QCT07929.1"/>
    <property type="molecule type" value="Genomic_DNA"/>
</dbReference>
<dbReference type="InterPro" id="IPR004369">
    <property type="entry name" value="Prolyl-tRNA_editing_YbaK/EbsC"/>
</dbReference>
<comment type="similarity">
    <text evidence="1 4">Belongs to the prolyl-tRNA editing family. YbaK/EbsC subfamily.</text>
</comment>
<evidence type="ECO:0000256" key="2">
    <source>
        <dbReference type="ARBA" id="ARBA00022917"/>
    </source>
</evidence>